<dbReference type="GO" id="GO:0005886">
    <property type="term" value="C:plasma membrane"/>
    <property type="evidence" value="ECO:0007669"/>
    <property type="project" value="UniProtKB-SubCell"/>
</dbReference>
<keyword evidence="3" id="KW-0808">Transferase</keyword>
<dbReference type="Proteomes" id="UP000231542">
    <property type="component" value="Unassembled WGS sequence"/>
</dbReference>
<dbReference type="PANTHER" id="PTHR22926:SF3">
    <property type="entry name" value="UNDECAPRENYL-PHOSPHATE ALPHA-N-ACETYLGLUCOSAMINYL 1-PHOSPHATE TRANSFERASE"/>
    <property type="match status" value="1"/>
</dbReference>
<evidence type="ECO:0000256" key="6">
    <source>
        <dbReference type="ARBA" id="ARBA00023136"/>
    </source>
</evidence>
<evidence type="ECO:0000256" key="5">
    <source>
        <dbReference type="ARBA" id="ARBA00022989"/>
    </source>
</evidence>
<dbReference type="GO" id="GO:0071555">
    <property type="term" value="P:cell wall organization"/>
    <property type="evidence" value="ECO:0007669"/>
    <property type="project" value="TreeGrafter"/>
</dbReference>
<comment type="subcellular location">
    <subcellularLocation>
        <location evidence="1">Cell membrane</location>
        <topology evidence="1">Multi-pass membrane protein</topology>
    </subcellularLocation>
</comment>
<evidence type="ECO:0000256" key="3">
    <source>
        <dbReference type="ARBA" id="ARBA00022679"/>
    </source>
</evidence>
<name>A0A2H0YUT2_9BACT</name>
<reference evidence="8 9" key="1">
    <citation type="submission" date="2017-09" db="EMBL/GenBank/DDBJ databases">
        <title>Depth-based differentiation of microbial function through sediment-hosted aquifers and enrichment of novel symbionts in the deep terrestrial subsurface.</title>
        <authorList>
            <person name="Probst A.J."/>
            <person name="Ladd B."/>
            <person name="Jarett J.K."/>
            <person name="Geller-Mcgrath D.E."/>
            <person name="Sieber C.M."/>
            <person name="Emerson J.B."/>
            <person name="Anantharaman K."/>
            <person name="Thomas B.C."/>
            <person name="Malmstrom R."/>
            <person name="Stieglmeier M."/>
            <person name="Klingl A."/>
            <person name="Woyke T."/>
            <person name="Ryan C.M."/>
            <person name="Banfield J.F."/>
        </authorList>
    </citation>
    <scope>NUCLEOTIDE SEQUENCE [LARGE SCALE GENOMIC DNA]</scope>
    <source>
        <strain evidence="8">CG08_land_8_20_14_0_20_40_16</strain>
    </source>
</reference>
<dbReference type="Pfam" id="PF00953">
    <property type="entry name" value="Glycos_transf_4"/>
    <property type="match status" value="1"/>
</dbReference>
<evidence type="ECO:0000256" key="7">
    <source>
        <dbReference type="SAM" id="Phobius"/>
    </source>
</evidence>
<feature type="transmembrane region" description="Helical" evidence="7">
    <location>
        <begin position="315"/>
        <end position="333"/>
    </location>
</feature>
<feature type="transmembrane region" description="Helical" evidence="7">
    <location>
        <begin position="157"/>
        <end position="177"/>
    </location>
</feature>
<dbReference type="CDD" id="cd06853">
    <property type="entry name" value="GT_WecA_like"/>
    <property type="match status" value="1"/>
</dbReference>
<protein>
    <recommendedName>
        <fullName evidence="10">Undecaprenyl-phosphate alpha-N-acetylglucosaminyl 1-phosphate transferase</fullName>
    </recommendedName>
</protein>
<organism evidence="8 9">
    <name type="scientific">Candidatus Kerfeldbacteria bacterium CG08_land_8_20_14_0_20_40_16</name>
    <dbReference type="NCBI Taxonomy" id="2014244"/>
    <lineage>
        <taxon>Bacteria</taxon>
        <taxon>Candidatus Kerfeldiibacteriota</taxon>
    </lineage>
</organism>
<feature type="transmembrane region" description="Helical" evidence="7">
    <location>
        <begin position="6"/>
        <end position="29"/>
    </location>
</feature>
<dbReference type="GO" id="GO:0009103">
    <property type="term" value="P:lipopolysaccharide biosynthetic process"/>
    <property type="evidence" value="ECO:0007669"/>
    <property type="project" value="TreeGrafter"/>
</dbReference>
<keyword evidence="5 7" id="KW-1133">Transmembrane helix</keyword>
<gene>
    <name evidence="8" type="ORF">COT24_04270</name>
</gene>
<sequence>MNYQFYLIPFLAAFLITVLMTPLVRRFALNRNIVDDPHIYPERKIQSKSVPLLGGIAIFLSFSIVLLFYTFFTDRILGGYMLLKHIMGIILAGTLLMVGGYLDDKYDLKPQKQIIWPLIASLVIVASGIGIPYITNPFGGTLYLDTVKIELFNIGGIPYYFTLWADLLVFIWLLLMVYTTKFLDGLDGLVPGVGAIGSFVIFVLSLTKTVAQPETALVSIILGGALLGFIFFSFHPARIFLGEGGSTFIGFMLGVLAIISGAKIATALLIMGIPILDAIWVVLRRVLKEKKSPFWGDKKHLHFRLLDIGLSHRQAVLFLYLVTLLFGVTSLFLKTKGKLAALIVLLIIMLTLAISLVLVYRYKKNKGSLT</sequence>
<feature type="transmembrane region" description="Helical" evidence="7">
    <location>
        <begin position="189"/>
        <end position="210"/>
    </location>
</feature>
<evidence type="ECO:0000256" key="2">
    <source>
        <dbReference type="ARBA" id="ARBA00022475"/>
    </source>
</evidence>
<dbReference type="GO" id="GO:0044038">
    <property type="term" value="P:cell wall macromolecule biosynthetic process"/>
    <property type="evidence" value="ECO:0007669"/>
    <property type="project" value="TreeGrafter"/>
</dbReference>
<evidence type="ECO:0000313" key="9">
    <source>
        <dbReference type="Proteomes" id="UP000231542"/>
    </source>
</evidence>
<dbReference type="EMBL" id="PEXU01000049">
    <property type="protein sequence ID" value="PIS42251.1"/>
    <property type="molecule type" value="Genomic_DNA"/>
</dbReference>
<dbReference type="GO" id="GO:0016780">
    <property type="term" value="F:phosphotransferase activity, for other substituted phosphate groups"/>
    <property type="evidence" value="ECO:0007669"/>
    <property type="project" value="InterPro"/>
</dbReference>
<proteinExistence type="predicted"/>
<keyword evidence="6 7" id="KW-0472">Membrane</keyword>
<feature type="transmembrane region" description="Helical" evidence="7">
    <location>
        <begin position="78"/>
        <end position="102"/>
    </location>
</feature>
<feature type="transmembrane region" description="Helical" evidence="7">
    <location>
        <begin position="114"/>
        <end position="134"/>
    </location>
</feature>
<comment type="caution">
    <text evidence="8">The sequence shown here is derived from an EMBL/GenBank/DDBJ whole genome shotgun (WGS) entry which is preliminary data.</text>
</comment>
<dbReference type="AlphaFoldDB" id="A0A2H0YUT2"/>
<evidence type="ECO:0000256" key="1">
    <source>
        <dbReference type="ARBA" id="ARBA00004651"/>
    </source>
</evidence>
<keyword evidence="4 7" id="KW-0812">Transmembrane</keyword>
<dbReference type="InterPro" id="IPR000715">
    <property type="entry name" value="Glycosyl_transferase_4"/>
</dbReference>
<keyword evidence="2" id="KW-1003">Cell membrane</keyword>
<feature type="transmembrane region" description="Helical" evidence="7">
    <location>
        <begin position="50"/>
        <end position="72"/>
    </location>
</feature>
<feature type="transmembrane region" description="Helical" evidence="7">
    <location>
        <begin position="216"/>
        <end position="232"/>
    </location>
</feature>
<evidence type="ECO:0000313" key="8">
    <source>
        <dbReference type="EMBL" id="PIS42251.1"/>
    </source>
</evidence>
<feature type="transmembrane region" description="Helical" evidence="7">
    <location>
        <begin position="339"/>
        <end position="360"/>
    </location>
</feature>
<feature type="transmembrane region" description="Helical" evidence="7">
    <location>
        <begin position="265"/>
        <end position="283"/>
    </location>
</feature>
<evidence type="ECO:0008006" key="10">
    <source>
        <dbReference type="Google" id="ProtNLM"/>
    </source>
</evidence>
<evidence type="ECO:0000256" key="4">
    <source>
        <dbReference type="ARBA" id="ARBA00022692"/>
    </source>
</evidence>
<accession>A0A2H0YUT2</accession>
<dbReference type="PANTHER" id="PTHR22926">
    <property type="entry name" value="PHOSPHO-N-ACETYLMURAMOYL-PENTAPEPTIDE-TRANSFERASE"/>
    <property type="match status" value="1"/>
</dbReference>